<keyword evidence="5" id="KW-0479">Metal-binding</keyword>
<keyword evidence="2" id="KW-1003">Cell membrane</keyword>
<reference evidence="14 15" key="1">
    <citation type="submission" date="2020-08" db="EMBL/GenBank/DDBJ databases">
        <title>Genomic Encyclopedia of Type Strains, Phase III (KMG-III): the genomes of soil and plant-associated and newly described type strains.</title>
        <authorList>
            <person name="Whitman W."/>
        </authorList>
    </citation>
    <scope>NUCLEOTIDE SEQUENCE [LARGE SCALE GENOMIC DNA]</scope>
    <source>
        <strain evidence="14 15">CECT 8960</strain>
    </source>
</reference>
<name>A0A7W7VGA9_9PSEU</name>
<keyword evidence="8 12" id="KW-1133">Transmembrane helix</keyword>
<evidence type="ECO:0000256" key="2">
    <source>
        <dbReference type="ARBA" id="ARBA00022475"/>
    </source>
</evidence>
<evidence type="ECO:0000256" key="9">
    <source>
        <dbReference type="ARBA" id="ARBA00023049"/>
    </source>
</evidence>
<keyword evidence="4 12" id="KW-0812">Transmembrane</keyword>
<dbReference type="InterPro" id="IPR001915">
    <property type="entry name" value="Peptidase_M48"/>
</dbReference>
<evidence type="ECO:0000256" key="8">
    <source>
        <dbReference type="ARBA" id="ARBA00022989"/>
    </source>
</evidence>
<dbReference type="EC" id="3.4.24.84" evidence="14"/>
<dbReference type="EMBL" id="JACHJQ010000005">
    <property type="protein sequence ID" value="MBB4909166.1"/>
    <property type="molecule type" value="Genomic_DNA"/>
</dbReference>
<dbReference type="RefSeq" id="WP_311771291.1">
    <property type="nucleotide sequence ID" value="NZ_JACHJQ010000005.1"/>
</dbReference>
<keyword evidence="10 12" id="KW-0472">Membrane</keyword>
<evidence type="ECO:0000259" key="13">
    <source>
        <dbReference type="Pfam" id="PF01435"/>
    </source>
</evidence>
<evidence type="ECO:0000256" key="3">
    <source>
        <dbReference type="ARBA" id="ARBA00022670"/>
    </source>
</evidence>
<evidence type="ECO:0000313" key="15">
    <source>
        <dbReference type="Proteomes" id="UP000520767"/>
    </source>
</evidence>
<dbReference type="GO" id="GO:0046872">
    <property type="term" value="F:metal ion binding"/>
    <property type="evidence" value="ECO:0007669"/>
    <property type="project" value="UniProtKB-KW"/>
</dbReference>
<keyword evidence="3 11" id="KW-0645">Protease</keyword>
<keyword evidence="6 11" id="KW-0378">Hydrolase</keyword>
<comment type="cofactor">
    <cofactor evidence="11">
        <name>Zn(2+)</name>
        <dbReference type="ChEBI" id="CHEBI:29105"/>
    </cofactor>
    <text evidence="11">Binds 1 zinc ion per subunit.</text>
</comment>
<dbReference type="Proteomes" id="UP000520767">
    <property type="component" value="Unassembled WGS sequence"/>
</dbReference>
<protein>
    <submittedName>
        <fullName evidence="14">STE24 endopeptidase</fullName>
        <ecNumber evidence="14">3.4.24.84</ecNumber>
    </submittedName>
</protein>
<dbReference type="Pfam" id="PF01435">
    <property type="entry name" value="Peptidase_M48"/>
    <property type="match status" value="1"/>
</dbReference>
<proteinExistence type="inferred from homology"/>
<evidence type="ECO:0000256" key="7">
    <source>
        <dbReference type="ARBA" id="ARBA00022833"/>
    </source>
</evidence>
<comment type="caution">
    <text evidence="14">The sequence shown here is derived from an EMBL/GenBank/DDBJ whole genome shotgun (WGS) entry which is preliminary data.</text>
</comment>
<evidence type="ECO:0000256" key="5">
    <source>
        <dbReference type="ARBA" id="ARBA00022723"/>
    </source>
</evidence>
<accession>A0A7W7VGA9</accession>
<dbReference type="GO" id="GO:0004222">
    <property type="term" value="F:metalloendopeptidase activity"/>
    <property type="evidence" value="ECO:0007669"/>
    <property type="project" value="InterPro"/>
</dbReference>
<dbReference type="GO" id="GO:0006508">
    <property type="term" value="P:proteolysis"/>
    <property type="evidence" value="ECO:0007669"/>
    <property type="project" value="UniProtKB-KW"/>
</dbReference>
<keyword evidence="9 11" id="KW-0482">Metalloprotease</keyword>
<dbReference type="PANTHER" id="PTHR43221">
    <property type="entry name" value="PROTEASE HTPX"/>
    <property type="match status" value="1"/>
</dbReference>
<dbReference type="PANTHER" id="PTHR43221:SF1">
    <property type="entry name" value="PROTEASE HTPX"/>
    <property type="match status" value="1"/>
</dbReference>
<evidence type="ECO:0000256" key="4">
    <source>
        <dbReference type="ARBA" id="ARBA00022692"/>
    </source>
</evidence>
<evidence type="ECO:0000256" key="10">
    <source>
        <dbReference type="ARBA" id="ARBA00023136"/>
    </source>
</evidence>
<gene>
    <name evidence="14" type="ORF">FHR82_005419</name>
</gene>
<dbReference type="InterPro" id="IPR050083">
    <property type="entry name" value="HtpX_protease"/>
</dbReference>
<feature type="transmembrane region" description="Helical" evidence="12">
    <location>
        <begin position="141"/>
        <end position="174"/>
    </location>
</feature>
<sequence>MLFVPSVETTVSRLMFRVRPPGPDEMNHLRQPWQSVCQAAGVAPGRFVLMVEDSHELNAFAAGGRTVAVTQTSLRLPPKQLEAVLAHELGHHLSGHPTVSILSWWYALPARGAAFLARIAVRFILAVADAFARFGGGTGALVALLLSLVVLTMLAFVGFWLLLIPLTAPLLAWASRIGELRADRTAAELGYGPHLVEVLHRWIAADGRRQESVKARMLATHPSPTDRIHRLHGLRR</sequence>
<keyword evidence="7 11" id="KW-0862">Zinc</keyword>
<evidence type="ECO:0000256" key="12">
    <source>
        <dbReference type="SAM" id="Phobius"/>
    </source>
</evidence>
<dbReference type="AlphaFoldDB" id="A0A7W7VGA9"/>
<evidence type="ECO:0000256" key="11">
    <source>
        <dbReference type="RuleBase" id="RU003983"/>
    </source>
</evidence>
<organism evidence="14 15">
    <name type="scientific">Actinophytocola algeriensis</name>
    <dbReference type="NCBI Taxonomy" id="1768010"/>
    <lineage>
        <taxon>Bacteria</taxon>
        <taxon>Bacillati</taxon>
        <taxon>Actinomycetota</taxon>
        <taxon>Actinomycetes</taxon>
        <taxon>Pseudonocardiales</taxon>
        <taxon>Pseudonocardiaceae</taxon>
    </lineage>
</organism>
<dbReference type="Gene3D" id="3.30.2010.10">
    <property type="entry name" value="Metalloproteases ('zincins'), catalytic domain"/>
    <property type="match status" value="1"/>
</dbReference>
<keyword evidence="15" id="KW-1185">Reference proteome</keyword>
<comment type="similarity">
    <text evidence="11">Belongs to the peptidase M48 family.</text>
</comment>
<evidence type="ECO:0000256" key="1">
    <source>
        <dbReference type="ARBA" id="ARBA00004651"/>
    </source>
</evidence>
<feature type="domain" description="Peptidase M48" evidence="13">
    <location>
        <begin position="27"/>
        <end position="233"/>
    </location>
</feature>
<dbReference type="GO" id="GO:0005886">
    <property type="term" value="C:plasma membrane"/>
    <property type="evidence" value="ECO:0007669"/>
    <property type="project" value="UniProtKB-SubCell"/>
</dbReference>
<evidence type="ECO:0000256" key="6">
    <source>
        <dbReference type="ARBA" id="ARBA00022801"/>
    </source>
</evidence>
<comment type="subcellular location">
    <subcellularLocation>
        <location evidence="1">Cell membrane</location>
        <topology evidence="1">Multi-pass membrane protein</topology>
    </subcellularLocation>
</comment>
<evidence type="ECO:0000313" key="14">
    <source>
        <dbReference type="EMBL" id="MBB4909166.1"/>
    </source>
</evidence>